<evidence type="ECO:0000256" key="7">
    <source>
        <dbReference type="SAM" id="MobiDB-lite"/>
    </source>
</evidence>
<dbReference type="Gene3D" id="1.25.40.10">
    <property type="entry name" value="Tetratricopeptide repeat domain"/>
    <property type="match status" value="1"/>
</dbReference>
<evidence type="ECO:0000313" key="9">
    <source>
        <dbReference type="Proteomes" id="UP000007800"/>
    </source>
</evidence>
<evidence type="ECO:0000313" key="8">
    <source>
        <dbReference type="EMBL" id="EER12948.1"/>
    </source>
</evidence>
<feature type="region of interest" description="Disordered" evidence="7">
    <location>
        <begin position="230"/>
        <end position="253"/>
    </location>
</feature>
<feature type="compositionally biased region" description="Polar residues" evidence="7">
    <location>
        <begin position="230"/>
        <end position="242"/>
    </location>
</feature>
<evidence type="ECO:0000256" key="5">
    <source>
        <dbReference type="ARBA" id="ARBA00022803"/>
    </source>
</evidence>
<evidence type="ECO:0000256" key="3">
    <source>
        <dbReference type="ARBA" id="ARBA00019387"/>
    </source>
</evidence>
<dbReference type="GO" id="GO:0036064">
    <property type="term" value="C:ciliary basal body"/>
    <property type="evidence" value="ECO:0007669"/>
    <property type="project" value="TreeGrafter"/>
</dbReference>
<dbReference type="GO" id="GO:0035720">
    <property type="term" value="P:intraciliary anterograde transport"/>
    <property type="evidence" value="ECO:0007669"/>
    <property type="project" value="TreeGrafter"/>
</dbReference>
<evidence type="ECO:0000256" key="1">
    <source>
        <dbReference type="ARBA" id="ARBA00004138"/>
    </source>
</evidence>
<protein>
    <recommendedName>
        <fullName evidence="3">Intraflagellar transport protein 56</fullName>
    </recommendedName>
</protein>
<dbReference type="GO" id="GO:0030992">
    <property type="term" value="C:intraciliary transport particle B"/>
    <property type="evidence" value="ECO:0007669"/>
    <property type="project" value="TreeGrafter"/>
</dbReference>
<dbReference type="PANTHER" id="PTHR14781:SF0">
    <property type="entry name" value="INTRAFLAGELLAR TRANSPORT PROTEIN 56"/>
    <property type="match status" value="1"/>
</dbReference>
<comment type="similarity">
    <text evidence="2">Belongs to the IFT56 family.</text>
</comment>
<dbReference type="InParanoid" id="C5KRH5"/>
<reference evidence="8 9" key="1">
    <citation type="submission" date="2008-07" db="EMBL/GenBank/DDBJ databases">
        <authorList>
            <person name="El-Sayed N."/>
            <person name="Caler E."/>
            <person name="Inman J."/>
            <person name="Amedeo P."/>
            <person name="Hass B."/>
            <person name="Wortman J."/>
        </authorList>
    </citation>
    <scope>NUCLEOTIDE SEQUENCE [LARGE SCALE GENOMIC DNA]</scope>
    <source>
        <strain evidence="9">ATCC 50983 / TXsc</strain>
    </source>
</reference>
<organism evidence="9">
    <name type="scientific">Perkinsus marinus (strain ATCC 50983 / TXsc)</name>
    <dbReference type="NCBI Taxonomy" id="423536"/>
    <lineage>
        <taxon>Eukaryota</taxon>
        <taxon>Sar</taxon>
        <taxon>Alveolata</taxon>
        <taxon>Perkinsozoa</taxon>
        <taxon>Perkinsea</taxon>
        <taxon>Perkinsida</taxon>
        <taxon>Perkinsidae</taxon>
        <taxon>Perkinsus</taxon>
    </lineage>
</organism>
<dbReference type="GO" id="GO:0035735">
    <property type="term" value="P:intraciliary transport involved in cilium assembly"/>
    <property type="evidence" value="ECO:0007669"/>
    <property type="project" value="TreeGrafter"/>
</dbReference>
<proteinExistence type="inferred from homology"/>
<sequence length="809" mass="91319">MYDVCTSRAKVGSREINKNIFNPEFLDAPTESASGSGSSSWNVAGPSSELYTTTPWTLYEVNAMLTEAYNRLLDAIQNPDAPRYKNISLCDDDASRKCSGKVGPFFGDYHCCIIRTCLPGEMIISIIPQRVPYLARIVARIARRKNYDAPTGVWKNPYGFVSTIYVEKRRVYGPLRKTVEAASRDREALLNVKYSITSVEGMKAFVRDLHKPNMHGGVVVYLGDSSGITNSHANSSSQQPSRTSKHASTSRRRWSRMNDGNYFSTKQPPDSAKPELTDFLLKRDYTGAVAVLEFEKAIGEERPASSLWLAFCYFHIGQYTKAIEIYDNILNDEYWGFHRRCGSSNIIEYCSSLSLQALDHLRTRLLLHTAHKLNDEAAMMKWHQRLTRRDPTSSSTNDQQQQYLRNHYQQATDIYKKLVVDNANNKALNVYLALCYYKMDFFDVANEMLEPYLATYPTSITANNLKACCQYQLYNGSKAAEDACKALSEHSADHGAKVYNHNDILRHNRVVFRDGEGALEILPQLLDIVPEARLNLIIYHLRDPKGDPQEALNLLEGVIPSQPREHILKAVVHTVIGQQQGGSRASLQTAQQVFNLVGASASECDTIPGRQCMASCLYLGKQFEDALVYLKSIKAYFSADDDFNWNYGIACGSVGDYKEAQQALLSIHDTQYTSEFGYLSWVCRCFIMNGDPTSAWELYSRQEASPSTEIFNLLQMIANDCYKHGHFFIACKAFDVLERLDPDPEFWDGKRGSAVGVFQLVIAGMAPAEQLQQVVDLLRGTRVHQIPQVEYIINRVFKKWAGENGVYLE</sequence>
<keyword evidence="6" id="KW-0966">Cell projection</keyword>
<accession>C5KRH5</accession>
<comment type="subcellular location">
    <subcellularLocation>
        <location evidence="1">Cell projection</location>
        <location evidence="1">Cilium</location>
    </subcellularLocation>
</comment>
<evidence type="ECO:0000256" key="6">
    <source>
        <dbReference type="ARBA" id="ARBA00023273"/>
    </source>
</evidence>
<dbReference type="InterPro" id="IPR011990">
    <property type="entry name" value="TPR-like_helical_dom_sf"/>
</dbReference>
<keyword evidence="5" id="KW-0802">TPR repeat</keyword>
<dbReference type="GO" id="GO:0120170">
    <property type="term" value="F:intraciliary transport particle B binding"/>
    <property type="evidence" value="ECO:0007669"/>
    <property type="project" value="TreeGrafter"/>
</dbReference>
<dbReference type="Pfam" id="PF13174">
    <property type="entry name" value="TPR_6"/>
    <property type="match status" value="1"/>
</dbReference>
<dbReference type="InterPro" id="IPR019734">
    <property type="entry name" value="TPR_rpt"/>
</dbReference>
<dbReference type="EMBL" id="GG675796">
    <property type="protein sequence ID" value="EER12948.1"/>
    <property type="molecule type" value="Genomic_DNA"/>
</dbReference>
<dbReference type="GeneID" id="9056060"/>
<dbReference type="GO" id="GO:0097546">
    <property type="term" value="C:ciliary base"/>
    <property type="evidence" value="ECO:0007669"/>
    <property type="project" value="TreeGrafter"/>
</dbReference>
<keyword evidence="9" id="KW-1185">Reference proteome</keyword>
<name>C5KRH5_PERM5</name>
<evidence type="ECO:0000256" key="4">
    <source>
        <dbReference type="ARBA" id="ARBA00022737"/>
    </source>
</evidence>
<dbReference type="OrthoDB" id="95390at2759"/>
<keyword evidence="4" id="KW-0677">Repeat</keyword>
<dbReference type="SUPFAM" id="SSF48452">
    <property type="entry name" value="TPR-like"/>
    <property type="match status" value="2"/>
</dbReference>
<dbReference type="InterPro" id="IPR030511">
    <property type="entry name" value="TTC26"/>
</dbReference>
<feature type="compositionally biased region" description="Basic residues" evidence="7">
    <location>
        <begin position="243"/>
        <end position="253"/>
    </location>
</feature>
<dbReference type="RefSeq" id="XP_002781153.1">
    <property type="nucleotide sequence ID" value="XM_002781107.1"/>
</dbReference>
<dbReference type="Proteomes" id="UP000007800">
    <property type="component" value="Unassembled WGS sequence"/>
</dbReference>
<dbReference type="PANTHER" id="PTHR14781">
    <property type="entry name" value="INTRAFLAGELLAR TRANSPORT PROTEIN 56"/>
    <property type="match status" value="1"/>
</dbReference>
<evidence type="ECO:0000256" key="2">
    <source>
        <dbReference type="ARBA" id="ARBA00007834"/>
    </source>
</evidence>
<gene>
    <name evidence="8" type="ORF">Pmar_PMAR000683</name>
</gene>
<dbReference type="AlphaFoldDB" id="C5KRH5"/>